<name>A0ABV9JF62_9LACT</name>
<organism evidence="3 4">
    <name type="scientific">Lactococcus nasutitermitis</name>
    <dbReference type="NCBI Taxonomy" id="1652957"/>
    <lineage>
        <taxon>Bacteria</taxon>
        <taxon>Bacillati</taxon>
        <taxon>Bacillota</taxon>
        <taxon>Bacilli</taxon>
        <taxon>Lactobacillales</taxon>
        <taxon>Streptococcaceae</taxon>
        <taxon>Lactococcus</taxon>
    </lineage>
</organism>
<dbReference type="Pfam" id="PF18885">
    <property type="entry name" value="DUF5648"/>
    <property type="match status" value="1"/>
</dbReference>
<dbReference type="InterPro" id="IPR043708">
    <property type="entry name" value="DUF5648"/>
</dbReference>
<keyword evidence="4" id="KW-1185">Reference proteome</keyword>
<evidence type="ECO:0000259" key="2">
    <source>
        <dbReference type="Pfam" id="PF18885"/>
    </source>
</evidence>
<feature type="chain" id="PRO_5045417138" evidence="1">
    <location>
        <begin position="27"/>
        <end position="179"/>
    </location>
</feature>
<dbReference type="Proteomes" id="UP001595987">
    <property type="component" value="Unassembled WGS sequence"/>
</dbReference>
<proteinExistence type="predicted"/>
<feature type="domain" description="DUF5648" evidence="2">
    <location>
        <begin position="34"/>
        <end position="162"/>
    </location>
</feature>
<protein>
    <submittedName>
        <fullName evidence="3">Glycoside hydrolase, family 25</fullName>
    </submittedName>
</protein>
<dbReference type="RefSeq" id="WP_213535800.1">
    <property type="nucleotide sequence ID" value="NZ_BOVQ01000005.1"/>
</dbReference>
<comment type="caution">
    <text evidence="3">The sequence shown here is derived from an EMBL/GenBank/DDBJ whole genome shotgun (WGS) entry which is preliminary data.</text>
</comment>
<dbReference type="EMBL" id="JBHSGD010000005">
    <property type="protein sequence ID" value="MFC4652689.1"/>
    <property type="molecule type" value="Genomic_DNA"/>
</dbReference>
<accession>A0ABV9JF62</accession>
<keyword evidence="1" id="KW-0732">Signal</keyword>
<gene>
    <name evidence="3" type="ORF">ACFO26_07180</name>
</gene>
<reference evidence="4" key="1">
    <citation type="journal article" date="2019" name="Int. J. Syst. Evol. Microbiol.">
        <title>The Global Catalogue of Microorganisms (GCM) 10K type strain sequencing project: providing services to taxonomists for standard genome sequencing and annotation.</title>
        <authorList>
            <consortium name="The Broad Institute Genomics Platform"/>
            <consortium name="The Broad Institute Genome Sequencing Center for Infectious Disease"/>
            <person name="Wu L."/>
            <person name="Ma J."/>
        </authorList>
    </citation>
    <scope>NUCLEOTIDE SEQUENCE [LARGE SCALE GENOMIC DNA]</scope>
    <source>
        <strain evidence="4">CCUG 63287</strain>
    </source>
</reference>
<sequence length="179" mass="19845">MKKLYYVVSLLVFVLGISFYAGKVQAATVPSVSVYRLYNPNTGEHFYTSSKVEQTQLLHIGWQDEGIGWSAPTTGANVYRLYNPNVKGGDHYYTESLTEKNMLIKAGWHYDGIFWHSGGTVPVYVAYNPNAISGAHNFTTNLAEQNGLLKVGWKYGTTAWYATALGKGVPSNDCPEQSF</sequence>
<dbReference type="GO" id="GO:0016787">
    <property type="term" value="F:hydrolase activity"/>
    <property type="evidence" value="ECO:0007669"/>
    <property type="project" value="UniProtKB-KW"/>
</dbReference>
<evidence type="ECO:0000256" key="1">
    <source>
        <dbReference type="SAM" id="SignalP"/>
    </source>
</evidence>
<feature type="signal peptide" evidence="1">
    <location>
        <begin position="1"/>
        <end position="26"/>
    </location>
</feature>
<evidence type="ECO:0000313" key="3">
    <source>
        <dbReference type="EMBL" id="MFC4652689.1"/>
    </source>
</evidence>
<evidence type="ECO:0000313" key="4">
    <source>
        <dbReference type="Proteomes" id="UP001595987"/>
    </source>
</evidence>
<keyword evidence="3" id="KW-0378">Hydrolase</keyword>